<dbReference type="RefSeq" id="WP_184260762.1">
    <property type="nucleotide sequence ID" value="NZ_JACIIX010000001.1"/>
</dbReference>
<evidence type="ECO:0000256" key="1">
    <source>
        <dbReference type="SAM" id="SignalP"/>
    </source>
</evidence>
<sequence length="216" mass="23757">MPGVFRSSVCRWGRWLAPVLAVSVAACSANPLGIDDDEWAQMTPTQQALATEKERELAEVRVDNPSGLLVLPAPVGHAMDEGRRLRVEERRRRDRFGDTLTCHFEDIAASFDGRWSVAYPLQTSIVRGEFQALPLTETASEEREAVWLDYSDSGNTLRLCSGVSDRGHFLGCATMVAAYRDLVEGMQWQVTLPGVMEATVVCAFKPGVAVTVSQPD</sequence>
<proteinExistence type="predicted"/>
<evidence type="ECO:0008006" key="4">
    <source>
        <dbReference type="Google" id="ProtNLM"/>
    </source>
</evidence>
<feature type="chain" id="PRO_5030607887" description="Lipoprotein" evidence="1">
    <location>
        <begin position="22"/>
        <end position="216"/>
    </location>
</feature>
<feature type="signal peptide" evidence="1">
    <location>
        <begin position="1"/>
        <end position="21"/>
    </location>
</feature>
<keyword evidence="1" id="KW-0732">Signal</keyword>
<accession>A0A7W9ZD23</accession>
<gene>
    <name evidence="2" type="ORF">FHS48_000396</name>
</gene>
<dbReference type="AlphaFoldDB" id="A0A7W9ZD23"/>
<comment type="caution">
    <text evidence="2">The sequence shown here is derived from an EMBL/GenBank/DDBJ whole genome shotgun (WGS) entry which is preliminary data.</text>
</comment>
<reference evidence="2 3" key="1">
    <citation type="submission" date="2020-08" db="EMBL/GenBank/DDBJ databases">
        <title>Genomic Encyclopedia of Type Strains, Phase IV (KMG-IV): sequencing the most valuable type-strain genomes for metagenomic binning, comparative biology and taxonomic classification.</title>
        <authorList>
            <person name="Goeker M."/>
        </authorList>
    </citation>
    <scope>NUCLEOTIDE SEQUENCE [LARGE SCALE GENOMIC DNA]</scope>
    <source>
        <strain evidence="2 3">DSM 11590</strain>
    </source>
</reference>
<protein>
    <recommendedName>
        <fullName evidence="4">Lipoprotein</fullName>
    </recommendedName>
</protein>
<keyword evidence="3" id="KW-1185">Reference proteome</keyword>
<organism evidence="2 3">
    <name type="scientific">Novispirillum itersonii</name>
    <name type="common">Aquaspirillum itersonii</name>
    <dbReference type="NCBI Taxonomy" id="189"/>
    <lineage>
        <taxon>Bacteria</taxon>
        <taxon>Pseudomonadati</taxon>
        <taxon>Pseudomonadota</taxon>
        <taxon>Alphaproteobacteria</taxon>
        <taxon>Rhodospirillales</taxon>
        <taxon>Novispirillaceae</taxon>
        <taxon>Novispirillum</taxon>
    </lineage>
</organism>
<evidence type="ECO:0000313" key="2">
    <source>
        <dbReference type="EMBL" id="MBB6209015.1"/>
    </source>
</evidence>
<dbReference type="PROSITE" id="PS51257">
    <property type="entry name" value="PROKAR_LIPOPROTEIN"/>
    <property type="match status" value="1"/>
</dbReference>
<name>A0A7W9ZD23_NOVIT</name>
<dbReference type="Proteomes" id="UP000544872">
    <property type="component" value="Unassembled WGS sequence"/>
</dbReference>
<evidence type="ECO:0000313" key="3">
    <source>
        <dbReference type="Proteomes" id="UP000544872"/>
    </source>
</evidence>
<dbReference type="EMBL" id="JACIIX010000001">
    <property type="protein sequence ID" value="MBB6209015.1"/>
    <property type="molecule type" value="Genomic_DNA"/>
</dbReference>